<sequence>MRSSERLQASEEKGHDIPGGNVKSGRPRRKAAKLSESSPVKLSPIKDKKLETALPVPGDSEVDAELSDFDDIDIKEEDDWDLPDDNSLLKLTEEDFQDDQSYESLGLPPHDIDIDNDDFDIDDDELELDDASKDSSGMNWKRRAKRLAVRLREGGAKAPLVPPRAAALTSPPTAAGPPLAAPANPGRRSSPAKAARRASAPRPPRGGGRGSQGRGGGAAAAAAEGATAASGFRVTGTAAIDVASHMKLLGESLNNIGHKLKEHEGQIAVSGSLSVLLDSMLCVLGPLVCLTEQLEETRGAISPQTHAAILDNIAYIMPGIV</sequence>
<protein>
    <submittedName>
        <fullName evidence="3">Protein OVEREXPRESSOR OF CATIONIC PEROXIDASE 3</fullName>
    </submittedName>
</protein>
<feature type="region of interest" description="Disordered" evidence="1">
    <location>
        <begin position="95"/>
        <end position="142"/>
    </location>
</feature>
<name>A0A8B7ND24_HYAAZ</name>
<proteinExistence type="predicted"/>
<dbReference type="Proteomes" id="UP000694843">
    <property type="component" value="Unplaced"/>
</dbReference>
<dbReference type="OMA" id="PGMERNS"/>
<keyword evidence="2" id="KW-1185">Reference proteome</keyword>
<feature type="compositionally biased region" description="Low complexity" evidence="1">
    <location>
        <begin position="163"/>
        <end position="200"/>
    </location>
</feature>
<gene>
    <name evidence="3" type="primary">LOC108668758</name>
</gene>
<keyword evidence="3" id="KW-0575">Peroxidase</keyword>
<dbReference type="OrthoDB" id="4777606at2759"/>
<dbReference type="KEGG" id="hazt:108668758"/>
<evidence type="ECO:0000313" key="2">
    <source>
        <dbReference type="Proteomes" id="UP000694843"/>
    </source>
</evidence>
<feature type="compositionally biased region" description="Acidic residues" evidence="1">
    <location>
        <begin position="114"/>
        <end position="129"/>
    </location>
</feature>
<dbReference type="PANTHER" id="PTHR46584">
    <property type="entry name" value="HMG DOMAIN-CONTAINING PROTEIN 4"/>
    <property type="match status" value="1"/>
</dbReference>
<reference evidence="3" key="1">
    <citation type="submission" date="2025-08" db="UniProtKB">
        <authorList>
            <consortium name="RefSeq"/>
        </authorList>
    </citation>
    <scope>IDENTIFICATION</scope>
    <source>
        <tissue evidence="3">Whole organism</tissue>
    </source>
</reference>
<dbReference type="InterPro" id="IPR042477">
    <property type="entry name" value="HMGXB4"/>
</dbReference>
<feature type="region of interest" description="Disordered" evidence="1">
    <location>
        <begin position="1"/>
        <end position="70"/>
    </location>
</feature>
<feature type="compositionally biased region" description="Basic and acidic residues" evidence="1">
    <location>
        <begin position="1"/>
        <end position="16"/>
    </location>
</feature>
<organism evidence="2 3">
    <name type="scientific">Hyalella azteca</name>
    <name type="common">Amphipod</name>
    <dbReference type="NCBI Taxonomy" id="294128"/>
    <lineage>
        <taxon>Eukaryota</taxon>
        <taxon>Metazoa</taxon>
        <taxon>Ecdysozoa</taxon>
        <taxon>Arthropoda</taxon>
        <taxon>Crustacea</taxon>
        <taxon>Multicrustacea</taxon>
        <taxon>Malacostraca</taxon>
        <taxon>Eumalacostraca</taxon>
        <taxon>Peracarida</taxon>
        <taxon>Amphipoda</taxon>
        <taxon>Senticaudata</taxon>
        <taxon>Talitrida</taxon>
        <taxon>Talitroidea</taxon>
        <taxon>Hyalellidae</taxon>
        <taxon>Hyalella</taxon>
    </lineage>
</organism>
<dbReference type="AlphaFoldDB" id="A0A8B7ND24"/>
<evidence type="ECO:0000256" key="1">
    <source>
        <dbReference type="SAM" id="MobiDB-lite"/>
    </source>
</evidence>
<dbReference type="GeneID" id="108668758"/>
<keyword evidence="3" id="KW-0560">Oxidoreductase</keyword>
<accession>A0A8B7ND24</accession>
<dbReference type="PANTHER" id="PTHR46584:SF1">
    <property type="entry name" value="HMG DOMAIN-CONTAINING PROTEIN 4"/>
    <property type="match status" value="1"/>
</dbReference>
<evidence type="ECO:0000313" key="3">
    <source>
        <dbReference type="RefSeq" id="XP_018011497.1"/>
    </source>
</evidence>
<feature type="region of interest" description="Disordered" evidence="1">
    <location>
        <begin position="160"/>
        <end position="221"/>
    </location>
</feature>
<feature type="compositionally biased region" description="Gly residues" evidence="1">
    <location>
        <begin position="205"/>
        <end position="218"/>
    </location>
</feature>
<dbReference type="RefSeq" id="XP_018011497.1">
    <property type="nucleotide sequence ID" value="XM_018156008.2"/>
</dbReference>
<feature type="compositionally biased region" description="Acidic residues" evidence="1">
    <location>
        <begin position="60"/>
        <end position="70"/>
    </location>
</feature>
<dbReference type="GO" id="GO:0004601">
    <property type="term" value="F:peroxidase activity"/>
    <property type="evidence" value="ECO:0007669"/>
    <property type="project" value="UniProtKB-KW"/>
</dbReference>